<organism evidence="1 2">
    <name type="scientific">Mycena albidolilacea</name>
    <dbReference type="NCBI Taxonomy" id="1033008"/>
    <lineage>
        <taxon>Eukaryota</taxon>
        <taxon>Fungi</taxon>
        <taxon>Dikarya</taxon>
        <taxon>Basidiomycota</taxon>
        <taxon>Agaricomycotina</taxon>
        <taxon>Agaricomycetes</taxon>
        <taxon>Agaricomycetidae</taxon>
        <taxon>Agaricales</taxon>
        <taxon>Marasmiineae</taxon>
        <taxon>Mycenaceae</taxon>
        <taxon>Mycena</taxon>
    </lineage>
</organism>
<comment type="caution">
    <text evidence="1">The sequence shown here is derived from an EMBL/GenBank/DDBJ whole genome shotgun (WGS) entry which is preliminary data.</text>
</comment>
<keyword evidence="2" id="KW-1185">Reference proteome</keyword>
<protein>
    <submittedName>
        <fullName evidence="1">Uncharacterized protein</fullName>
    </submittedName>
</protein>
<accession>A0AAD6ZCW7</accession>
<dbReference type="AlphaFoldDB" id="A0AAD6ZCW7"/>
<gene>
    <name evidence="1" type="ORF">DFH08DRAFT_419984</name>
</gene>
<reference evidence="1" key="1">
    <citation type="submission" date="2023-03" db="EMBL/GenBank/DDBJ databases">
        <title>Massive genome expansion in bonnet fungi (Mycena s.s.) driven by repeated elements and novel gene families across ecological guilds.</title>
        <authorList>
            <consortium name="Lawrence Berkeley National Laboratory"/>
            <person name="Harder C.B."/>
            <person name="Miyauchi S."/>
            <person name="Viragh M."/>
            <person name="Kuo A."/>
            <person name="Thoen E."/>
            <person name="Andreopoulos B."/>
            <person name="Lu D."/>
            <person name="Skrede I."/>
            <person name="Drula E."/>
            <person name="Henrissat B."/>
            <person name="Morin E."/>
            <person name="Kohler A."/>
            <person name="Barry K."/>
            <person name="LaButti K."/>
            <person name="Morin E."/>
            <person name="Salamov A."/>
            <person name="Lipzen A."/>
            <person name="Mereny Z."/>
            <person name="Hegedus B."/>
            <person name="Baldrian P."/>
            <person name="Stursova M."/>
            <person name="Weitz H."/>
            <person name="Taylor A."/>
            <person name="Grigoriev I.V."/>
            <person name="Nagy L.G."/>
            <person name="Martin F."/>
            <person name="Kauserud H."/>
        </authorList>
    </citation>
    <scope>NUCLEOTIDE SEQUENCE</scope>
    <source>
        <strain evidence="1">CBHHK002</strain>
    </source>
</reference>
<name>A0AAD6ZCW7_9AGAR</name>
<dbReference type="Proteomes" id="UP001218218">
    <property type="component" value="Unassembled WGS sequence"/>
</dbReference>
<dbReference type="EMBL" id="JARIHO010000060">
    <property type="protein sequence ID" value="KAJ7315799.1"/>
    <property type="molecule type" value="Genomic_DNA"/>
</dbReference>
<evidence type="ECO:0000313" key="1">
    <source>
        <dbReference type="EMBL" id="KAJ7315799.1"/>
    </source>
</evidence>
<proteinExistence type="predicted"/>
<evidence type="ECO:0000313" key="2">
    <source>
        <dbReference type="Proteomes" id="UP001218218"/>
    </source>
</evidence>
<sequence length="356" mass="40142">MKHWFDESNEIRNPNGTTFLNTANKEAMVMDLTVKQYNGIFYRHLSQIRYLSSSIPTEVHLGGIIRCSLEDDHVEYLVEIAILPDIRVVPDHRWCGGRSQAVIMKDGRSRHHSSDVFASTIQLHFWDIEFGTWTSQASHIFRRLGIKSNLEDYVVVNSIYFEFTISVITTAPKGFLFLCPAENFQTGPSSFVFPDCPAYWSLDPLGIDKLNTADAASLGFPSIRLSMKVKGKSWDTSLYAGLRHFHLVKGFDPDSQDVARHLGHPLYRLSREMPVDVLFAHIDDAEHDLGPGPSDGDSDVTQKAHDNVPLYSRARRHQAAELHGGPSVSETSQIFMKVQLMLILFLALSALYTEFG</sequence>